<dbReference type="CDD" id="cd00158">
    <property type="entry name" value="RHOD"/>
    <property type="match status" value="1"/>
</dbReference>
<dbReference type="EMBL" id="LAZR01000082">
    <property type="protein sequence ID" value="KKN93956.1"/>
    <property type="molecule type" value="Genomic_DNA"/>
</dbReference>
<name>A0A0F9X535_9ZZZZ</name>
<accession>A0A0F9X535</accession>
<evidence type="ECO:0000313" key="3">
    <source>
        <dbReference type="EMBL" id="KKN93956.1"/>
    </source>
</evidence>
<gene>
    <name evidence="3" type="ORF">LCGC14_0192200</name>
</gene>
<dbReference type="InterPro" id="IPR050229">
    <property type="entry name" value="GlpE_sulfurtransferase"/>
</dbReference>
<evidence type="ECO:0000256" key="1">
    <source>
        <dbReference type="SAM" id="Phobius"/>
    </source>
</evidence>
<dbReference type="PANTHER" id="PTHR43031:SF18">
    <property type="entry name" value="RHODANESE-RELATED SULFURTRANSFERASES"/>
    <property type="match status" value="1"/>
</dbReference>
<feature type="domain" description="Rhodanese" evidence="2">
    <location>
        <begin position="54"/>
        <end position="144"/>
    </location>
</feature>
<organism evidence="3">
    <name type="scientific">marine sediment metagenome</name>
    <dbReference type="NCBI Taxonomy" id="412755"/>
    <lineage>
        <taxon>unclassified sequences</taxon>
        <taxon>metagenomes</taxon>
        <taxon>ecological metagenomes</taxon>
    </lineage>
</organism>
<comment type="caution">
    <text evidence="3">The sequence shown here is derived from an EMBL/GenBank/DDBJ whole genome shotgun (WGS) entry which is preliminary data.</text>
</comment>
<protein>
    <recommendedName>
        <fullName evidence="2">Rhodanese domain-containing protein</fullName>
    </recommendedName>
</protein>
<dbReference type="InterPro" id="IPR036873">
    <property type="entry name" value="Rhodanese-like_dom_sf"/>
</dbReference>
<reference evidence="3" key="1">
    <citation type="journal article" date="2015" name="Nature">
        <title>Complex archaea that bridge the gap between prokaryotes and eukaryotes.</title>
        <authorList>
            <person name="Spang A."/>
            <person name="Saw J.H."/>
            <person name="Jorgensen S.L."/>
            <person name="Zaremba-Niedzwiedzka K."/>
            <person name="Martijn J."/>
            <person name="Lind A.E."/>
            <person name="van Eijk R."/>
            <person name="Schleper C."/>
            <person name="Guy L."/>
            <person name="Ettema T.J."/>
        </authorList>
    </citation>
    <scope>NUCLEOTIDE SEQUENCE</scope>
</reference>
<dbReference type="AlphaFoldDB" id="A0A0F9X535"/>
<keyword evidence="1" id="KW-0472">Membrane</keyword>
<evidence type="ECO:0000259" key="2">
    <source>
        <dbReference type="PROSITE" id="PS50206"/>
    </source>
</evidence>
<dbReference type="Pfam" id="PF00581">
    <property type="entry name" value="Rhodanese"/>
    <property type="match status" value="1"/>
</dbReference>
<feature type="transmembrane region" description="Helical" evidence="1">
    <location>
        <begin position="14"/>
        <end position="34"/>
    </location>
</feature>
<dbReference type="SMART" id="SM00450">
    <property type="entry name" value="RHOD"/>
    <property type="match status" value="1"/>
</dbReference>
<dbReference type="PROSITE" id="PS50206">
    <property type="entry name" value="RHODANESE_3"/>
    <property type="match status" value="1"/>
</dbReference>
<proteinExistence type="predicted"/>
<dbReference type="PANTHER" id="PTHR43031">
    <property type="entry name" value="FAD-DEPENDENT OXIDOREDUCTASE"/>
    <property type="match status" value="1"/>
</dbReference>
<keyword evidence="1" id="KW-0812">Transmembrane</keyword>
<sequence>MQALTQFLQQFFEFIGNHYLLTTAFLVVLTLLIVTEGRKAGKSITTQQATNLINRENAVVVDVRPKKDFAAGHIVDSLNIPHDSLPKRLVELDKYKDKPLILVCANGQHAGAYAKQLKAAGHNHVSRLSGGIASWRADNLPLVK</sequence>
<dbReference type="InterPro" id="IPR001763">
    <property type="entry name" value="Rhodanese-like_dom"/>
</dbReference>
<dbReference type="SUPFAM" id="SSF52821">
    <property type="entry name" value="Rhodanese/Cell cycle control phosphatase"/>
    <property type="match status" value="1"/>
</dbReference>
<keyword evidence="1" id="KW-1133">Transmembrane helix</keyword>
<dbReference type="Gene3D" id="3.40.250.10">
    <property type="entry name" value="Rhodanese-like domain"/>
    <property type="match status" value="1"/>
</dbReference>